<dbReference type="AlphaFoldDB" id="A0A7G2CCX7"/>
<gene>
    <name evidence="2" type="ORF">ADEAN_000477300</name>
</gene>
<proteinExistence type="predicted"/>
<protein>
    <submittedName>
        <fullName evidence="2">Uncharacterized protein</fullName>
    </submittedName>
</protein>
<evidence type="ECO:0000313" key="3">
    <source>
        <dbReference type="Proteomes" id="UP000515908"/>
    </source>
</evidence>
<name>A0A7G2CCX7_9TRYP</name>
<dbReference type="EMBL" id="LR877152">
    <property type="protein sequence ID" value="CAD2217295.1"/>
    <property type="molecule type" value="Genomic_DNA"/>
</dbReference>
<accession>A0A7G2CCX7</accession>
<reference evidence="2 3" key="1">
    <citation type="submission" date="2020-08" db="EMBL/GenBank/DDBJ databases">
        <authorList>
            <person name="Newling K."/>
            <person name="Davey J."/>
            <person name="Forrester S."/>
        </authorList>
    </citation>
    <scope>NUCLEOTIDE SEQUENCE [LARGE SCALE GENOMIC DNA]</scope>
    <source>
        <strain evidence="3">Crithidia deanei Carvalho (ATCC PRA-265)</strain>
    </source>
</reference>
<organism evidence="2 3">
    <name type="scientific">Angomonas deanei</name>
    <dbReference type="NCBI Taxonomy" id="59799"/>
    <lineage>
        <taxon>Eukaryota</taxon>
        <taxon>Discoba</taxon>
        <taxon>Euglenozoa</taxon>
        <taxon>Kinetoplastea</taxon>
        <taxon>Metakinetoplastina</taxon>
        <taxon>Trypanosomatida</taxon>
        <taxon>Trypanosomatidae</taxon>
        <taxon>Strigomonadinae</taxon>
        <taxon>Angomonas</taxon>
    </lineage>
</organism>
<dbReference type="VEuPathDB" id="TriTrypDB:ADEAN_000477300"/>
<dbReference type="Proteomes" id="UP000515908">
    <property type="component" value="Chromosome 08"/>
</dbReference>
<keyword evidence="3" id="KW-1185">Reference proteome</keyword>
<evidence type="ECO:0000256" key="1">
    <source>
        <dbReference type="SAM" id="MobiDB-lite"/>
    </source>
</evidence>
<sequence>MSYIFTPIKPLTLQISLLPPNPQQEAAAKDRLQSSLVKQDACLKKMLQQLLQVLDDVSEEEGLQIILNHSKNSSTIESEENEKEEEEHNGMERPYCPQAVSAAIRFITQLAPPLSQHDNNSPEGIEKEKEPLNFLEEACAVYHRAYGEQTNHFRESDQFGKGTEFLYPCHLYYYLQRQLLRAADAYLQKEAKLLAEFFSKQNNKKGDESARCAFFVIQDFYGRFQKVINELTLLWSRYNHWLSTTFQRIIAYHQEHTEENKSEDDYAHYFSLQKLGKACLTLVLEKYPSLVDAATTGALSLLEEDLQAHNEPTTTLLQQVLRPSYYPPALLELDRQACQDDTFMRPVGYCYVVEDRYPFIPFETQEQ</sequence>
<evidence type="ECO:0000313" key="2">
    <source>
        <dbReference type="EMBL" id="CAD2217295.1"/>
    </source>
</evidence>
<feature type="region of interest" description="Disordered" evidence="1">
    <location>
        <begin position="71"/>
        <end position="92"/>
    </location>
</feature>